<evidence type="ECO:0000313" key="2">
    <source>
        <dbReference type="Proteomes" id="UP000198304"/>
    </source>
</evidence>
<proteinExistence type="predicted"/>
<evidence type="ECO:0000313" key="1">
    <source>
        <dbReference type="EMBL" id="SNS12924.1"/>
    </source>
</evidence>
<reference evidence="1 2" key="1">
    <citation type="submission" date="2017-06" db="EMBL/GenBank/DDBJ databases">
        <authorList>
            <person name="Kim H.J."/>
            <person name="Triplett B.A."/>
        </authorList>
    </citation>
    <scope>NUCLEOTIDE SEQUENCE [LARGE SCALE GENOMIC DNA]</scope>
    <source>
        <strain evidence="1 2">SCA</strain>
    </source>
</reference>
<gene>
    <name evidence="1" type="ORF">SAMN05446037_1004211</name>
</gene>
<sequence length="33" mass="3959">MKHPMIVQLWDAVLFKKFLLGIYKIINKLQKNS</sequence>
<organism evidence="1 2">
    <name type="scientific">Anaerovirgula multivorans</name>
    <dbReference type="NCBI Taxonomy" id="312168"/>
    <lineage>
        <taxon>Bacteria</taxon>
        <taxon>Bacillati</taxon>
        <taxon>Bacillota</taxon>
        <taxon>Clostridia</taxon>
        <taxon>Peptostreptococcales</taxon>
        <taxon>Natronincolaceae</taxon>
        <taxon>Anaerovirgula</taxon>
    </lineage>
</organism>
<dbReference type="Proteomes" id="UP000198304">
    <property type="component" value="Unassembled WGS sequence"/>
</dbReference>
<dbReference type="AlphaFoldDB" id="A0A239C0K2"/>
<protein>
    <submittedName>
        <fullName evidence="1">Uncharacterized protein</fullName>
    </submittedName>
</protein>
<name>A0A239C0K2_9FIRM</name>
<keyword evidence="2" id="KW-1185">Reference proteome</keyword>
<accession>A0A239C0K2</accession>
<dbReference type="EMBL" id="FZOJ01000004">
    <property type="protein sequence ID" value="SNS12924.1"/>
    <property type="molecule type" value="Genomic_DNA"/>
</dbReference>